<feature type="domain" description="POT1A/B-like OB fold" evidence="6">
    <location>
        <begin position="259"/>
        <end position="390"/>
    </location>
</feature>
<dbReference type="EMBL" id="JARBHA010000017">
    <property type="protein sequence ID" value="KAJ9676776.1"/>
    <property type="molecule type" value="Genomic_DNA"/>
</dbReference>
<dbReference type="GO" id="GO:0032210">
    <property type="term" value="P:regulation of telomere maintenance via telomerase"/>
    <property type="evidence" value="ECO:0007669"/>
    <property type="project" value="TreeGrafter"/>
</dbReference>
<dbReference type="PANTHER" id="PTHR14513">
    <property type="entry name" value="PROTECTION OF TELOMERES 1"/>
    <property type="match status" value="1"/>
</dbReference>
<dbReference type="Pfam" id="PF25507">
    <property type="entry name" value="OB_POT1A"/>
    <property type="match status" value="1"/>
</dbReference>
<dbReference type="InterPro" id="IPR012340">
    <property type="entry name" value="NA-bd_OB-fold"/>
</dbReference>
<evidence type="ECO:0000259" key="6">
    <source>
        <dbReference type="Pfam" id="PF25507"/>
    </source>
</evidence>
<dbReference type="GO" id="GO:0098505">
    <property type="term" value="F:G-rich strand telomeric DNA binding"/>
    <property type="evidence" value="ECO:0007669"/>
    <property type="project" value="TreeGrafter"/>
</dbReference>
<evidence type="ECO:0000256" key="1">
    <source>
        <dbReference type="ARBA" id="ARBA00004574"/>
    </source>
</evidence>
<keyword evidence="8" id="KW-1185">Reference proteome</keyword>
<proteinExistence type="predicted"/>
<keyword evidence="4" id="KW-0238">DNA-binding</keyword>
<evidence type="ECO:0000259" key="5">
    <source>
        <dbReference type="Pfam" id="PF02765"/>
    </source>
</evidence>
<reference evidence="7 8" key="1">
    <citation type="journal article" date="2023" name="BMC Biotechnol.">
        <title>Vitis rotundifolia cv Carlos genome sequencing.</title>
        <authorList>
            <person name="Huff M."/>
            <person name="Hulse-Kemp A."/>
            <person name="Scheffler B."/>
            <person name="Youngblood R."/>
            <person name="Simpson S."/>
            <person name="Babiker E."/>
            <person name="Staton M."/>
        </authorList>
    </citation>
    <scope>NUCLEOTIDE SEQUENCE [LARGE SCALE GENOMIC DNA]</scope>
    <source>
        <tissue evidence="7">Leaf</tissue>
    </source>
</reference>
<gene>
    <name evidence="7" type="ORF">PVL29_022005</name>
</gene>
<dbReference type="GO" id="GO:0016233">
    <property type="term" value="P:telomere capping"/>
    <property type="evidence" value="ECO:0007669"/>
    <property type="project" value="TreeGrafter"/>
</dbReference>
<keyword evidence="2" id="KW-0158">Chromosome</keyword>
<comment type="subcellular location">
    <subcellularLocation>
        <location evidence="1">Chromosome</location>
        <location evidence="1">Telomere</location>
    </subcellularLocation>
</comment>
<dbReference type="FunFam" id="2.40.50.140:FF:000620">
    <property type="entry name" value="Protection of telomeres 1b protein"/>
    <property type="match status" value="1"/>
</dbReference>
<evidence type="ECO:0000313" key="7">
    <source>
        <dbReference type="EMBL" id="KAJ9676776.1"/>
    </source>
</evidence>
<accession>A0AA38YU85</accession>
<evidence type="ECO:0000256" key="4">
    <source>
        <dbReference type="ARBA" id="ARBA00023125"/>
    </source>
</evidence>
<evidence type="ECO:0000256" key="3">
    <source>
        <dbReference type="ARBA" id="ARBA00022895"/>
    </source>
</evidence>
<dbReference type="SUPFAM" id="SSF50249">
    <property type="entry name" value="Nucleic acid-binding proteins"/>
    <property type="match status" value="2"/>
</dbReference>
<evidence type="ECO:0000313" key="8">
    <source>
        <dbReference type="Proteomes" id="UP001168098"/>
    </source>
</evidence>
<name>A0AA38YU85_VITRO</name>
<dbReference type="InterPro" id="IPR057620">
    <property type="entry name" value="POT1A/B-like_OB"/>
</dbReference>
<sequence length="406" mass="47249">MPPKEIVFPVVFDYSELGKDSKNWGTFLLQMKTHGQDVNAVFNKKFSSFAIFEGKYGEDFSPYQVSSNFRPRDQDKKFVKDLRKWLADSEIDKGMKEPLSLREIREGERIDLFCKILHICEVTKDEWMVFVWDGTDTPPVSIQTMLEDEMDNPLPLQLESLPFSRDILCTFPTVGTILRVIVDQGSEKLSLHLLKVGKWVRFLKIICEVHAGLWRGVLMPSTKLRYMPDEDLLVSQRQRFYDERLFSKWERMPLSSFPWPSRITETDYEHVPFVTLMDVVTHSEVTAKFKCVVRVAAIVPWRAEDFCSPPGTYRMRLTLEDPTARIHAFVYAEDGEKFFEGYPPVDVLKRKRNKLLGIAESDDGNEINNAPRNPPWVQCCLKSYYLVKGDVWGSRRYRIFGTRLAT</sequence>
<feature type="domain" description="Telomeric single stranded DNA binding POT1/Cdc13" evidence="5">
    <location>
        <begin position="30"/>
        <end position="86"/>
    </location>
</feature>
<evidence type="ECO:0000256" key="2">
    <source>
        <dbReference type="ARBA" id="ARBA00022454"/>
    </source>
</evidence>
<dbReference type="Gene3D" id="2.40.50.140">
    <property type="entry name" value="Nucleic acid-binding proteins"/>
    <property type="match status" value="2"/>
</dbReference>
<dbReference type="InterPro" id="IPR028389">
    <property type="entry name" value="POT1"/>
</dbReference>
<comment type="caution">
    <text evidence="7">The sequence shown here is derived from an EMBL/GenBank/DDBJ whole genome shotgun (WGS) entry which is preliminary data.</text>
</comment>
<organism evidence="7 8">
    <name type="scientific">Vitis rotundifolia</name>
    <name type="common">Muscadine grape</name>
    <dbReference type="NCBI Taxonomy" id="103349"/>
    <lineage>
        <taxon>Eukaryota</taxon>
        <taxon>Viridiplantae</taxon>
        <taxon>Streptophyta</taxon>
        <taxon>Embryophyta</taxon>
        <taxon>Tracheophyta</taxon>
        <taxon>Spermatophyta</taxon>
        <taxon>Magnoliopsida</taxon>
        <taxon>eudicotyledons</taxon>
        <taxon>Gunneridae</taxon>
        <taxon>Pentapetalae</taxon>
        <taxon>rosids</taxon>
        <taxon>Vitales</taxon>
        <taxon>Vitaceae</taxon>
        <taxon>Viteae</taxon>
        <taxon>Vitis</taxon>
    </lineage>
</organism>
<protein>
    <submittedName>
        <fullName evidence="7">Uncharacterized protein</fullName>
    </submittedName>
</protein>
<dbReference type="AlphaFoldDB" id="A0AA38YU85"/>
<dbReference type="GO" id="GO:0010521">
    <property type="term" value="F:telomerase inhibitor activity"/>
    <property type="evidence" value="ECO:0007669"/>
    <property type="project" value="TreeGrafter"/>
</dbReference>
<dbReference type="Pfam" id="PF02765">
    <property type="entry name" value="POT1"/>
    <property type="match status" value="1"/>
</dbReference>
<dbReference type="Proteomes" id="UP001168098">
    <property type="component" value="Unassembled WGS sequence"/>
</dbReference>
<dbReference type="GO" id="GO:0000783">
    <property type="term" value="C:nuclear telomere cap complex"/>
    <property type="evidence" value="ECO:0007669"/>
    <property type="project" value="TreeGrafter"/>
</dbReference>
<keyword evidence="3" id="KW-0779">Telomere</keyword>
<dbReference type="PANTHER" id="PTHR14513:SF0">
    <property type="entry name" value="PROTECTION OF TELOMERES PROTEIN 1"/>
    <property type="match status" value="1"/>
</dbReference>
<dbReference type="InterPro" id="IPR011564">
    <property type="entry name" value="Telomer_end-bd_POT1/Cdc13"/>
</dbReference>